<protein>
    <submittedName>
        <fullName evidence="4">DUF479 domain-containing protein</fullName>
    </submittedName>
</protein>
<organism evidence="4 5">
    <name type="scientific">Malaciobacter pacificus</name>
    <dbReference type="NCBI Taxonomy" id="1080223"/>
    <lineage>
        <taxon>Bacteria</taxon>
        <taxon>Pseudomonadati</taxon>
        <taxon>Campylobacterota</taxon>
        <taxon>Epsilonproteobacteria</taxon>
        <taxon>Campylobacterales</taxon>
        <taxon>Arcobacteraceae</taxon>
        <taxon>Malaciobacter</taxon>
    </lineage>
</organism>
<evidence type="ECO:0000256" key="3">
    <source>
        <dbReference type="ARBA" id="ARBA00023098"/>
    </source>
</evidence>
<reference evidence="4 5" key="2">
    <citation type="submission" date="2019-09" db="EMBL/GenBank/DDBJ databases">
        <title>Complete genome sequencing of four Arcobacter species reveals a diverse suite of mobile elements.</title>
        <authorList>
            <person name="Miller W.G."/>
            <person name="Yee E."/>
            <person name="Bono J.L."/>
        </authorList>
    </citation>
    <scope>NUCLEOTIDE SEQUENCE [LARGE SCALE GENOMIC DNA]</scope>
    <source>
        <strain evidence="4 5">LMG 26638</strain>
    </source>
</reference>
<evidence type="ECO:0000256" key="2">
    <source>
        <dbReference type="ARBA" id="ARBA00022801"/>
    </source>
</evidence>
<reference evidence="5" key="1">
    <citation type="submission" date="2019-09" db="EMBL/GenBank/DDBJ databases">
        <title>Complete genome sequencing of four Arcobacter species reveals a diverse suite of mobile elements.</title>
        <authorList>
            <person name="On S.L.W."/>
            <person name="Miller W.G."/>
            <person name="Biggs P."/>
            <person name="Cornelius A."/>
            <person name="Vandamme P."/>
        </authorList>
    </citation>
    <scope>NUCLEOTIDE SEQUENCE [LARGE SCALE GENOMIC DNA]</scope>
    <source>
        <strain evidence="5">LMG 26638</strain>
    </source>
</reference>
<dbReference type="KEGG" id="apai:APAC_1112"/>
<keyword evidence="5" id="KW-1185">Reference proteome</keyword>
<dbReference type="AlphaFoldDB" id="A0A5C2H5K5"/>
<keyword evidence="2" id="KW-0378">Hydrolase</keyword>
<name>A0A5C2H5K5_9BACT</name>
<evidence type="ECO:0000313" key="5">
    <source>
        <dbReference type="Proteomes" id="UP000322726"/>
    </source>
</evidence>
<dbReference type="GO" id="GO:0008770">
    <property type="term" value="F:[acyl-carrier-protein] phosphodiesterase activity"/>
    <property type="evidence" value="ECO:0007669"/>
    <property type="project" value="InterPro"/>
</dbReference>
<evidence type="ECO:0000256" key="1">
    <source>
        <dbReference type="ARBA" id="ARBA00022516"/>
    </source>
</evidence>
<gene>
    <name evidence="4" type="ORF">APAC_1112</name>
</gene>
<evidence type="ECO:0000313" key="4">
    <source>
        <dbReference type="EMBL" id="QEP34237.1"/>
    </source>
</evidence>
<dbReference type="PANTHER" id="PTHR38764:SF1">
    <property type="entry name" value="ACYL CARRIER PROTEIN PHOSPHODIESTERASE"/>
    <property type="match status" value="1"/>
</dbReference>
<proteinExistence type="predicted"/>
<dbReference type="Pfam" id="PF04336">
    <property type="entry name" value="ACP_PD"/>
    <property type="match status" value="1"/>
</dbReference>
<dbReference type="PANTHER" id="PTHR38764">
    <property type="entry name" value="ACYL CARRIER PROTEIN PHOSPHODIESTERASE"/>
    <property type="match status" value="1"/>
</dbReference>
<dbReference type="RefSeq" id="WP_130233187.1">
    <property type="nucleotide sequence ID" value="NZ_BMEF01000011.1"/>
</dbReference>
<sequence length="204" mass="24265">MNWLAHIFLSEQNIDFQIGNYLADPLKGKLWEDASENLQNGLKTHILIDSFTDSHDVVKRSKNRLRDSGLLKSIVMDITYDYFLSKHWNKYCNISFEDYTNQFYKKATQRVDSFPFKAANSVERIIKYKILNKYQTLQDLEVAFIRIDRRLSPKLLSRDTTVSYYKAVSKNINELEEDFIEFFPQLCDMVRENVNKDKITHWKI</sequence>
<keyword evidence="1" id="KW-0444">Lipid biosynthesis</keyword>
<dbReference type="OrthoDB" id="8442777at2"/>
<dbReference type="EMBL" id="CP035928">
    <property type="protein sequence ID" value="QEP34237.1"/>
    <property type="molecule type" value="Genomic_DNA"/>
</dbReference>
<dbReference type="InterPro" id="IPR007431">
    <property type="entry name" value="ACP_PD"/>
</dbReference>
<keyword evidence="3" id="KW-0443">Lipid metabolism</keyword>
<accession>A0A5C2H5K5</accession>
<dbReference type="GO" id="GO:0006633">
    <property type="term" value="P:fatty acid biosynthetic process"/>
    <property type="evidence" value="ECO:0007669"/>
    <property type="project" value="InterPro"/>
</dbReference>
<dbReference type="Proteomes" id="UP000322726">
    <property type="component" value="Chromosome"/>
</dbReference>
<reference evidence="4 5" key="3">
    <citation type="submission" date="2019-09" db="EMBL/GenBank/DDBJ databases">
        <title>Taxonomic note: a critical rebuttal of the proposed division of the genus Arcobacter into six genera, emended descriptions of Arcobacter anaerophilus and the genus Arcobacter, and an assessment of genus-level boundaries for Epsilonproteobacteria using in silico genomic comparator tools.</title>
        <authorList>
            <person name="On S.L.W."/>
            <person name="Miller W.G."/>
            <person name="Biggs P."/>
            <person name="Cornelius A."/>
            <person name="Vandamme P."/>
        </authorList>
    </citation>
    <scope>NUCLEOTIDE SEQUENCE [LARGE SCALE GENOMIC DNA]</scope>
    <source>
        <strain evidence="4 5">LMG 26638</strain>
    </source>
</reference>